<dbReference type="EMBL" id="JARQWQ010000062">
    <property type="protein sequence ID" value="KAK2555537.1"/>
    <property type="molecule type" value="Genomic_DNA"/>
</dbReference>
<evidence type="ECO:0000313" key="3">
    <source>
        <dbReference type="Proteomes" id="UP001249851"/>
    </source>
</evidence>
<proteinExistence type="predicted"/>
<dbReference type="AlphaFoldDB" id="A0AAD9Q678"/>
<accession>A0AAD9Q678</accession>
<keyword evidence="1" id="KW-0472">Membrane</keyword>
<keyword evidence="1" id="KW-1133">Transmembrane helix</keyword>
<evidence type="ECO:0000256" key="1">
    <source>
        <dbReference type="SAM" id="Phobius"/>
    </source>
</evidence>
<gene>
    <name evidence="2" type="ORF">P5673_022879</name>
</gene>
<name>A0AAD9Q678_ACRCE</name>
<comment type="caution">
    <text evidence="2">The sequence shown here is derived from an EMBL/GenBank/DDBJ whole genome shotgun (WGS) entry which is preliminary data.</text>
</comment>
<reference evidence="2" key="2">
    <citation type="journal article" date="2023" name="Science">
        <title>Genomic signatures of disease resistance in endangered staghorn corals.</title>
        <authorList>
            <person name="Vollmer S.V."/>
            <person name="Selwyn J.D."/>
            <person name="Despard B.A."/>
            <person name="Roesel C.L."/>
        </authorList>
    </citation>
    <scope>NUCLEOTIDE SEQUENCE</scope>
    <source>
        <strain evidence="2">K2</strain>
    </source>
</reference>
<evidence type="ECO:0000313" key="2">
    <source>
        <dbReference type="EMBL" id="KAK2555537.1"/>
    </source>
</evidence>
<organism evidence="2 3">
    <name type="scientific">Acropora cervicornis</name>
    <name type="common">Staghorn coral</name>
    <dbReference type="NCBI Taxonomy" id="6130"/>
    <lineage>
        <taxon>Eukaryota</taxon>
        <taxon>Metazoa</taxon>
        <taxon>Cnidaria</taxon>
        <taxon>Anthozoa</taxon>
        <taxon>Hexacorallia</taxon>
        <taxon>Scleractinia</taxon>
        <taxon>Astrocoeniina</taxon>
        <taxon>Acroporidae</taxon>
        <taxon>Acropora</taxon>
    </lineage>
</organism>
<dbReference type="Proteomes" id="UP001249851">
    <property type="component" value="Unassembled WGS sequence"/>
</dbReference>
<keyword evidence="1" id="KW-0812">Transmembrane</keyword>
<protein>
    <submittedName>
        <fullName evidence="2">Uncharacterized protein</fullName>
    </submittedName>
</protein>
<feature type="transmembrane region" description="Helical" evidence="1">
    <location>
        <begin position="51"/>
        <end position="69"/>
    </location>
</feature>
<reference evidence="2" key="1">
    <citation type="journal article" date="2023" name="G3 (Bethesda)">
        <title>Whole genome assembly and annotation of the endangered Caribbean coral Acropora cervicornis.</title>
        <authorList>
            <person name="Selwyn J.D."/>
            <person name="Vollmer S.V."/>
        </authorList>
    </citation>
    <scope>NUCLEOTIDE SEQUENCE</scope>
    <source>
        <strain evidence="2">K2</strain>
    </source>
</reference>
<sequence length="126" mass="13760">MSADLLNCLTSFAFKIAFLNKLQYSSTAEGESSFPGMGYMIRLGLQSLSTIPMLGTFAWAASLTARVFLPNDGKCKNKIKSGTLVIPVNIKGFVNVPPRHLRVTKYSPHSLAVYWVNSSNCGQNVI</sequence>
<keyword evidence="3" id="KW-1185">Reference proteome</keyword>